<evidence type="ECO:0000256" key="3">
    <source>
        <dbReference type="ARBA" id="ARBA00022722"/>
    </source>
</evidence>
<keyword evidence="4" id="KW-0378">Hydrolase</keyword>
<evidence type="ECO:0000259" key="6">
    <source>
        <dbReference type="Pfam" id="PF01368"/>
    </source>
</evidence>
<accession>A0ABY4P7F6</accession>
<keyword evidence="3" id="KW-0540">Nuclease</keyword>
<dbReference type="PANTHER" id="PTHR30255">
    <property type="entry name" value="SINGLE-STRANDED-DNA-SPECIFIC EXONUCLEASE RECJ"/>
    <property type="match status" value="1"/>
</dbReference>
<evidence type="ECO:0000313" key="10">
    <source>
        <dbReference type="EMBL" id="UQS81572.1"/>
    </source>
</evidence>
<protein>
    <recommendedName>
        <fullName evidence="2">Single-stranded-DNA-specific exonuclease RecJ</fullName>
    </recommendedName>
</protein>
<evidence type="ECO:0000256" key="5">
    <source>
        <dbReference type="ARBA" id="ARBA00022839"/>
    </source>
</evidence>
<dbReference type="NCBIfam" id="TIGR00644">
    <property type="entry name" value="recJ"/>
    <property type="match status" value="1"/>
</dbReference>
<evidence type="ECO:0000256" key="1">
    <source>
        <dbReference type="ARBA" id="ARBA00005915"/>
    </source>
</evidence>
<keyword evidence="11" id="KW-1185">Reference proteome</keyword>
<evidence type="ECO:0000259" key="7">
    <source>
        <dbReference type="Pfam" id="PF02272"/>
    </source>
</evidence>
<feature type="domain" description="DDH" evidence="6">
    <location>
        <begin position="82"/>
        <end position="227"/>
    </location>
</feature>
<dbReference type="RefSeq" id="WP_249513842.1">
    <property type="nucleotide sequence ID" value="NZ_CP093366.1"/>
</dbReference>
<reference evidence="10" key="1">
    <citation type="journal article" date="2022" name="Int. J. Syst. Evol. Microbiol.">
        <title>Apilactobacillus apisilvae sp. nov., Nicolia spurrieriana gen. nov. sp. nov., Bombilactobacillus folatiphilus sp. nov. and Bombilactobacillus thymidiniphilus sp. nov., four new lactic acid bacterial isolates from stingless bees Tetragonula carbonaria and Austroplebeia australis.</title>
        <authorList>
            <person name="Oliphant S.A."/>
            <person name="Watson-Haigh N.S."/>
            <person name="Sumby K.M."/>
            <person name="Gardner J."/>
            <person name="Groom S."/>
            <person name="Jiranek V."/>
        </authorList>
    </citation>
    <scope>NUCLEOTIDE SEQUENCE</scope>
    <source>
        <strain evidence="10">SG4_D2</strain>
    </source>
</reference>
<dbReference type="PANTHER" id="PTHR30255:SF2">
    <property type="entry name" value="SINGLE-STRANDED-DNA-SPECIFIC EXONUCLEASE RECJ"/>
    <property type="match status" value="1"/>
</dbReference>
<dbReference type="Pfam" id="PF10141">
    <property type="entry name" value="ssDNA-exonuc_C"/>
    <property type="match status" value="1"/>
</dbReference>
<sequence>MSLQYQWQSTVTTPSDQTAQIAQQTGLPLVLVQLLEQRGLKTFNQVEDFLRPDVQQLCDPYLLHDMQLAVDRITQAIVEGQKILIYGDYDADGITSTTILKEAIENLGGQVEYFIPDRFDDGYGPNLTRYQDFVTQGFNLIVTVDNGVTGLEEVTYAQNHGVDVIITDHHTLPAQLPPAVAIVHPAFVQDDLYPCPYLSGAGVAFKLASALLEEVPYDLIDLAAIGTIADVMELVGENRVLVALGLQQIRTQERIGLAKLMKVAHLSVSDLTEEDIAFQLAPRLNALGRLANANQGVKLLSTFDEEQATSLAKEIDHLNQQRKQMSQEVFEEAWLQAQEQLAAGSRILVLAGKTWHQGILGIVAGKVLQQSGCPTLVFQVNEQKQAIGSGRSNAQFDLYQALVSQKALYQKFGGHAHACGLTMQAAALSKLQQQLNLLPAAKQLDIHQKPCRDYSLELEVADLSLDFYQQLRRLAPFGQGNPNPLIKIADFDQARIGFLGKKSQTHLKIWLNTPNQTLECLGFNWGQQYENLRQNHLKAVYGTLTTNNWHKQVTVQLTLEDVQLAAELDHQNIGQSQFIDLRQEPYLGSRHVKYPLLFFDARNQQRFILEHDDYQTCLISADCASFQTAVLMDCPSALADFEQAIRFLSSVKQLFFVFHHTQQPVTIASENWHAALKYFFTHQQLPVQDLPLVARYLRISNLQIKLIIRVFSELKFVTIKSGLLYHAKMLPKRQLSESTLYCQNQAQLKIKQTLIDSEFSQLIGYVQKLQNRYNVRG</sequence>
<feature type="domain" description="RecJ OB" evidence="9">
    <location>
        <begin position="456"/>
        <end position="561"/>
    </location>
</feature>
<dbReference type="GO" id="GO:0004527">
    <property type="term" value="F:exonuclease activity"/>
    <property type="evidence" value="ECO:0007669"/>
    <property type="project" value="UniProtKB-KW"/>
</dbReference>
<dbReference type="Pfam" id="PF02272">
    <property type="entry name" value="DHHA1"/>
    <property type="match status" value="1"/>
</dbReference>
<dbReference type="Pfam" id="PF01368">
    <property type="entry name" value="DHH"/>
    <property type="match status" value="1"/>
</dbReference>
<dbReference type="EMBL" id="CP093366">
    <property type="protein sequence ID" value="UQS81572.1"/>
    <property type="molecule type" value="Genomic_DNA"/>
</dbReference>
<evidence type="ECO:0000313" key="11">
    <source>
        <dbReference type="Proteomes" id="UP000831495"/>
    </source>
</evidence>
<dbReference type="InterPro" id="IPR018779">
    <property type="entry name" value="RecJ_C"/>
</dbReference>
<dbReference type="InterPro" id="IPR051673">
    <property type="entry name" value="SSDNA_exonuclease_RecJ"/>
</dbReference>
<proteinExistence type="inferred from homology"/>
<dbReference type="Pfam" id="PF17768">
    <property type="entry name" value="RecJ_OB"/>
    <property type="match status" value="1"/>
</dbReference>
<keyword evidence="5 10" id="KW-0269">Exonuclease</keyword>
<dbReference type="SUPFAM" id="SSF64182">
    <property type="entry name" value="DHH phosphoesterases"/>
    <property type="match status" value="1"/>
</dbReference>
<dbReference type="Gene3D" id="3.10.310.30">
    <property type="match status" value="1"/>
</dbReference>
<organism evidence="10 11">
    <name type="scientific">Bombilactobacillus folatiphilus</name>
    <dbReference type="NCBI Taxonomy" id="2923362"/>
    <lineage>
        <taxon>Bacteria</taxon>
        <taxon>Bacillati</taxon>
        <taxon>Bacillota</taxon>
        <taxon>Bacilli</taxon>
        <taxon>Lactobacillales</taxon>
        <taxon>Lactobacillaceae</taxon>
        <taxon>Bombilactobacillus</taxon>
    </lineage>
</organism>
<dbReference type="InterPro" id="IPR003156">
    <property type="entry name" value="DHHA1_dom"/>
</dbReference>
<dbReference type="InterPro" id="IPR004610">
    <property type="entry name" value="RecJ"/>
</dbReference>
<gene>
    <name evidence="10" type="primary">recJ</name>
    <name evidence="10" type="ORF">MOO45_04955</name>
</gene>
<evidence type="ECO:0000256" key="2">
    <source>
        <dbReference type="ARBA" id="ARBA00019841"/>
    </source>
</evidence>
<dbReference type="InterPro" id="IPR001667">
    <property type="entry name" value="DDH_dom"/>
</dbReference>
<feature type="domain" description="Single-stranded-DNA-specific exonuclease RecJ C-terminal" evidence="8">
    <location>
        <begin position="577"/>
        <end position="763"/>
    </location>
</feature>
<name>A0ABY4P7F6_9LACO</name>
<evidence type="ECO:0000259" key="9">
    <source>
        <dbReference type="Pfam" id="PF17768"/>
    </source>
</evidence>
<feature type="domain" description="DHHA1" evidence="7">
    <location>
        <begin position="346"/>
        <end position="436"/>
    </location>
</feature>
<evidence type="ECO:0000259" key="8">
    <source>
        <dbReference type="Pfam" id="PF10141"/>
    </source>
</evidence>
<evidence type="ECO:0000256" key="4">
    <source>
        <dbReference type="ARBA" id="ARBA00022801"/>
    </source>
</evidence>
<comment type="similarity">
    <text evidence="1">Belongs to the RecJ family.</text>
</comment>
<dbReference type="Proteomes" id="UP000831495">
    <property type="component" value="Chromosome"/>
</dbReference>
<dbReference type="Gene3D" id="3.90.1640.30">
    <property type="match status" value="1"/>
</dbReference>
<dbReference type="InterPro" id="IPR038763">
    <property type="entry name" value="DHH_sf"/>
</dbReference>
<dbReference type="InterPro" id="IPR041122">
    <property type="entry name" value="RecJ_OB"/>
</dbReference>